<proteinExistence type="predicted"/>
<name>A0A8G1VMZ5_9EURO</name>
<keyword evidence="2" id="KW-1133">Transmembrane helix</keyword>
<keyword evidence="2" id="KW-0812">Transmembrane</keyword>
<protein>
    <submittedName>
        <fullName evidence="3">Uncharacterized protein</fullName>
    </submittedName>
</protein>
<dbReference type="AlphaFoldDB" id="A0A8G1VMZ5"/>
<feature type="region of interest" description="Disordered" evidence="1">
    <location>
        <begin position="104"/>
        <end position="127"/>
    </location>
</feature>
<organism evidence="3 4">
    <name type="scientific">Aspergillus piperis CBS 112811</name>
    <dbReference type="NCBI Taxonomy" id="1448313"/>
    <lineage>
        <taxon>Eukaryota</taxon>
        <taxon>Fungi</taxon>
        <taxon>Dikarya</taxon>
        <taxon>Ascomycota</taxon>
        <taxon>Pezizomycotina</taxon>
        <taxon>Eurotiomycetes</taxon>
        <taxon>Eurotiomycetidae</taxon>
        <taxon>Eurotiales</taxon>
        <taxon>Aspergillaceae</taxon>
        <taxon>Aspergillus</taxon>
        <taxon>Aspergillus subgen. Circumdati</taxon>
    </lineage>
</organism>
<evidence type="ECO:0000313" key="3">
    <source>
        <dbReference type="EMBL" id="RAH59226.1"/>
    </source>
</evidence>
<feature type="transmembrane region" description="Helical" evidence="2">
    <location>
        <begin position="15"/>
        <end position="33"/>
    </location>
</feature>
<feature type="compositionally biased region" description="Low complexity" evidence="1">
    <location>
        <begin position="104"/>
        <end position="116"/>
    </location>
</feature>
<keyword evidence="4" id="KW-1185">Reference proteome</keyword>
<dbReference type="EMBL" id="KZ825059">
    <property type="protein sequence ID" value="RAH59226.1"/>
    <property type="molecule type" value="Genomic_DNA"/>
</dbReference>
<evidence type="ECO:0000256" key="2">
    <source>
        <dbReference type="SAM" id="Phobius"/>
    </source>
</evidence>
<reference evidence="3 4" key="1">
    <citation type="submission" date="2018-02" db="EMBL/GenBank/DDBJ databases">
        <title>The genomes of Aspergillus section Nigri reveals drivers in fungal speciation.</title>
        <authorList>
            <consortium name="DOE Joint Genome Institute"/>
            <person name="Vesth T.C."/>
            <person name="Nybo J."/>
            <person name="Theobald S."/>
            <person name="Brandl J."/>
            <person name="Frisvad J.C."/>
            <person name="Nielsen K.F."/>
            <person name="Lyhne E.K."/>
            <person name="Kogle M.E."/>
            <person name="Kuo A."/>
            <person name="Riley R."/>
            <person name="Clum A."/>
            <person name="Nolan M."/>
            <person name="Lipzen A."/>
            <person name="Salamov A."/>
            <person name="Henrissat B."/>
            <person name="Wiebenga A."/>
            <person name="De vries R.P."/>
            <person name="Grigoriev I.V."/>
            <person name="Mortensen U.H."/>
            <person name="Andersen M.R."/>
            <person name="Baker S.E."/>
        </authorList>
    </citation>
    <scope>NUCLEOTIDE SEQUENCE [LARGE SCALE GENOMIC DNA]</scope>
    <source>
        <strain evidence="3 4">CBS 112811</strain>
    </source>
</reference>
<evidence type="ECO:0000313" key="4">
    <source>
        <dbReference type="Proteomes" id="UP000249526"/>
    </source>
</evidence>
<accession>A0A8G1VMZ5</accession>
<keyword evidence="2" id="KW-0472">Membrane</keyword>
<dbReference type="Proteomes" id="UP000249526">
    <property type="component" value="Unassembled WGS sequence"/>
</dbReference>
<evidence type="ECO:0000256" key="1">
    <source>
        <dbReference type="SAM" id="MobiDB-lite"/>
    </source>
</evidence>
<gene>
    <name evidence="3" type="ORF">BO85DRAFT_265951</name>
</gene>
<dbReference type="GeneID" id="37158454"/>
<sequence>MSRIESLINLAAENLFFPMSLLLLLLSMSICALRRNSIYLSYFQFHHISTFTYYYTPTAPCLSFTTTHLHSWISRQLYLSTIITYTTNTNTPIICPSHLSHLSHLSHPSSQPASQPHNERESERASQ</sequence>
<dbReference type="RefSeq" id="XP_025517148.1">
    <property type="nucleotide sequence ID" value="XM_025655052.1"/>
</dbReference>
<feature type="compositionally biased region" description="Basic and acidic residues" evidence="1">
    <location>
        <begin position="117"/>
        <end position="127"/>
    </location>
</feature>